<accession>A0ABW8TDG7</accession>
<sequence length="185" mass="21859">MEKEKVLTTLDQIRVYSDPYRIEILFAFQRFDRPATCKEIADSMNEVPAKVYYHIKKMEKADILKLVYTKDVNGIIAKYYEPTAEDFEIKQDFKGKDSINTMLGETYLNTLNQIFDKAKSDFLKIIQKSAENHRKGKGVVQYSEVLLTDDEAEELHEYIDKIIKERENEKNKNYRVFFSMIKSKE</sequence>
<dbReference type="Gene3D" id="1.10.10.10">
    <property type="entry name" value="Winged helix-like DNA-binding domain superfamily/Winged helix DNA-binding domain"/>
    <property type="match status" value="1"/>
</dbReference>
<dbReference type="InterPro" id="IPR036390">
    <property type="entry name" value="WH_DNA-bd_sf"/>
</dbReference>
<dbReference type="EMBL" id="JBJIAA010000006">
    <property type="protein sequence ID" value="MFL0250381.1"/>
    <property type="molecule type" value="Genomic_DNA"/>
</dbReference>
<dbReference type="Pfam" id="PF12840">
    <property type="entry name" value="HTH_20"/>
    <property type="match status" value="1"/>
</dbReference>
<keyword evidence="2" id="KW-1185">Reference proteome</keyword>
<dbReference type="CDD" id="cd00090">
    <property type="entry name" value="HTH_ARSR"/>
    <property type="match status" value="1"/>
</dbReference>
<proteinExistence type="predicted"/>
<gene>
    <name evidence="1" type="ORF">ACJDT4_08085</name>
</gene>
<evidence type="ECO:0000313" key="1">
    <source>
        <dbReference type="EMBL" id="MFL0250381.1"/>
    </source>
</evidence>
<dbReference type="SUPFAM" id="SSF46785">
    <property type="entry name" value="Winged helix' DNA-binding domain"/>
    <property type="match status" value="1"/>
</dbReference>
<evidence type="ECO:0000313" key="2">
    <source>
        <dbReference type="Proteomes" id="UP001623592"/>
    </source>
</evidence>
<dbReference type="Proteomes" id="UP001623592">
    <property type="component" value="Unassembled WGS sequence"/>
</dbReference>
<name>A0ABW8TDG7_9CLOT</name>
<protein>
    <submittedName>
        <fullName evidence="1">Helix-turn-helix domain-containing protein</fullName>
    </submittedName>
</protein>
<dbReference type="InterPro" id="IPR011991">
    <property type="entry name" value="ArsR-like_HTH"/>
</dbReference>
<organism evidence="1 2">
    <name type="scientific">Clostridium neuense</name>
    <dbReference type="NCBI Taxonomy" id="1728934"/>
    <lineage>
        <taxon>Bacteria</taxon>
        <taxon>Bacillati</taxon>
        <taxon>Bacillota</taxon>
        <taxon>Clostridia</taxon>
        <taxon>Eubacteriales</taxon>
        <taxon>Clostridiaceae</taxon>
        <taxon>Clostridium</taxon>
    </lineage>
</organism>
<dbReference type="InterPro" id="IPR036388">
    <property type="entry name" value="WH-like_DNA-bd_sf"/>
</dbReference>
<comment type="caution">
    <text evidence="1">The sequence shown here is derived from an EMBL/GenBank/DDBJ whole genome shotgun (WGS) entry which is preliminary data.</text>
</comment>
<reference evidence="1 2" key="1">
    <citation type="submission" date="2024-11" db="EMBL/GenBank/DDBJ databases">
        <authorList>
            <person name="Heng Y.C."/>
            <person name="Lim A.C.H."/>
            <person name="Lee J.K.Y."/>
            <person name="Kittelmann S."/>
        </authorList>
    </citation>
    <scope>NUCLEOTIDE SEQUENCE [LARGE SCALE GENOMIC DNA]</scope>
    <source>
        <strain evidence="1 2">WILCCON 0114</strain>
    </source>
</reference>
<dbReference type="RefSeq" id="WP_406787050.1">
    <property type="nucleotide sequence ID" value="NZ_JBJIAA010000006.1"/>
</dbReference>